<feature type="chain" id="PRO_5043908672" evidence="1">
    <location>
        <begin position="29"/>
        <end position="166"/>
    </location>
</feature>
<evidence type="ECO:0000313" key="2">
    <source>
        <dbReference type="EMBL" id="CAH7685519.1"/>
    </source>
</evidence>
<gene>
    <name evidence="2" type="ORF">PPACK8108_LOCUS20061</name>
</gene>
<keyword evidence="3" id="KW-1185">Reference proteome</keyword>
<keyword evidence="1" id="KW-0732">Signal</keyword>
<comment type="caution">
    <text evidence="2">The sequence shown here is derived from an EMBL/GenBank/DDBJ whole genome shotgun (WGS) entry which is preliminary data.</text>
</comment>
<name>A0AAV0BEC1_PHAPC</name>
<evidence type="ECO:0000313" key="3">
    <source>
        <dbReference type="Proteomes" id="UP001153365"/>
    </source>
</evidence>
<proteinExistence type="predicted"/>
<feature type="signal peptide" evidence="1">
    <location>
        <begin position="1"/>
        <end position="28"/>
    </location>
</feature>
<evidence type="ECO:0000256" key="1">
    <source>
        <dbReference type="SAM" id="SignalP"/>
    </source>
</evidence>
<dbReference type="Proteomes" id="UP001153365">
    <property type="component" value="Unassembled WGS sequence"/>
</dbReference>
<protein>
    <submittedName>
        <fullName evidence="2">Expressed protein</fullName>
    </submittedName>
</protein>
<sequence>MLIIRLRLSLLATLLCAFDILIFQPGESRPMENIGEDSFNFGNSSEESSTIHTLANSYYDDSPTLDFMGSIPSTGTGPHTIAGYEEPENEKSKMTKQIAQERLITLRETIQQAESPEKAEKIQEEINRISYYITALEFTEIMTSLKKKAFKEEARAMLRSRKKTLY</sequence>
<dbReference type="EMBL" id="CALTRL010005729">
    <property type="protein sequence ID" value="CAH7685519.1"/>
    <property type="molecule type" value="Genomic_DNA"/>
</dbReference>
<accession>A0AAV0BEC1</accession>
<organism evidence="2 3">
    <name type="scientific">Phakopsora pachyrhizi</name>
    <name type="common">Asian soybean rust disease fungus</name>
    <dbReference type="NCBI Taxonomy" id="170000"/>
    <lineage>
        <taxon>Eukaryota</taxon>
        <taxon>Fungi</taxon>
        <taxon>Dikarya</taxon>
        <taxon>Basidiomycota</taxon>
        <taxon>Pucciniomycotina</taxon>
        <taxon>Pucciniomycetes</taxon>
        <taxon>Pucciniales</taxon>
        <taxon>Phakopsoraceae</taxon>
        <taxon>Phakopsora</taxon>
    </lineage>
</organism>
<dbReference type="AlphaFoldDB" id="A0AAV0BEC1"/>
<reference evidence="2" key="1">
    <citation type="submission" date="2022-06" db="EMBL/GenBank/DDBJ databases">
        <authorList>
            <consortium name="SYNGENTA / RWTH Aachen University"/>
        </authorList>
    </citation>
    <scope>NUCLEOTIDE SEQUENCE</scope>
</reference>